<reference evidence="1 2" key="1">
    <citation type="submission" date="2017-07" db="EMBL/GenBank/DDBJ databases">
        <title>Amycolatopsis thailandensis Genome sequencing and assembly.</title>
        <authorList>
            <person name="Kaur N."/>
            <person name="Mayilraj S."/>
        </authorList>
    </citation>
    <scope>NUCLEOTIDE SEQUENCE [LARGE SCALE GENOMIC DNA]</scope>
    <source>
        <strain evidence="1 2">JCM 16380</strain>
    </source>
</reference>
<dbReference type="OrthoDB" id="9795593at2"/>
<gene>
    <name evidence="1" type="ORF">CFP71_30555</name>
</gene>
<dbReference type="RefSeq" id="WP_093937428.1">
    <property type="nucleotide sequence ID" value="NZ_NMQT01000114.1"/>
</dbReference>
<organism evidence="1 2">
    <name type="scientific">Amycolatopsis thailandensis</name>
    <dbReference type="NCBI Taxonomy" id="589330"/>
    <lineage>
        <taxon>Bacteria</taxon>
        <taxon>Bacillati</taxon>
        <taxon>Actinomycetota</taxon>
        <taxon>Actinomycetes</taxon>
        <taxon>Pseudonocardiales</taxon>
        <taxon>Pseudonocardiaceae</taxon>
        <taxon>Amycolatopsis</taxon>
    </lineage>
</organism>
<proteinExistence type="predicted"/>
<keyword evidence="2" id="KW-1185">Reference proteome</keyword>
<comment type="caution">
    <text evidence="1">The sequence shown here is derived from an EMBL/GenBank/DDBJ whole genome shotgun (WGS) entry which is preliminary data.</text>
</comment>
<dbReference type="InterPro" id="IPR011008">
    <property type="entry name" value="Dimeric_a/b-barrel"/>
</dbReference>
<name>A0A229RR82_9PSEU</name>
<dbReference type="Gene3D" id="3.30.70.100">
    <property type="match status" value="1"/>
</dbReference>
<evidence type="ECO:0000313" key="1">
    <source>
        <dbReference type="EMBL" id="OXM49192.1"/>
    </source>
</evidence>
<dbReference type="SUPFAM" id="SSF54909">
    <property type="entry name" value="Dimeric alpha+beta barrel"/>
    <property type="match status" value="1"/>
</dbReference>
<dbReference type="EMBL" id="NMQT01000114">
    <property type="protein sequence ID" value="OXM49192.1"/>
    <property type="molecule type" value="Genomic_DNA"/>
</dbReference>
<sequence length="117" mass="13346">MEATLINVFIVPTEREEEFLANWDRTSAVFRKTGALLEAHLHRNTDVGDSTFRYINIARWTSAEAWRKAHEEYPPTEYQVPGVKGHPSIFEACRHIYTESSPVPFDTGHWIATPACG</sequence>
<dbReference type="Proteomes" id="UP000215223">
    <property type="component" value="Unassembled WGS sequence"/>
</dbReference>
<evidence type="ECO:0000313" key="2">
    <source>
        <dbReference type="Proteomes" id="UP000215223"/>
    </source>
</evidence>
<dbReference type="AlphaFoldDB" id="A0A229RR82"/>
<protein>
    <submittedName>
        <fullName evidence="1">Uncharacterized protein</fullName>
    </submittedName>
</protein>
<accession>A0A229RR82</accession>